<evidence type="ECO:0008006" key="4">
    <source>
        <dbReference type="Google" id="ProtNLM"/>
    </source>
</evidence>
<feature type="transmembrane region" description="Helical" evidence="1">
    <location>
        <begin position="302"/>
        <end position="320"/>
    </location>
</feature>
<feature type="transmembrane region" description="Helical" evidence="1">
    <location>
        <begin position="241"/>
        <end position="265"/>
    </location>
</feature>
<protein>
    <recommendedName>
        <fullName evidence="4">Ammonia monooxygenase</fullName>
    </recommendedName>
</protein>
<sequence length="361" mass="37597">MSDPAIQKKPTLKRVIIALVLGTGGGWAAQMLHLPLAWMIGAMLTVTVAATAGLPVAIHPLLRQIMVAVLGVLLGSSFSPELLDHLADWSMTLTALAAYCAIGGGLSYLYFRFVAKYDPVTAYFAGMPGGLTEMILVGSSLGGDARQISLTHASRILIVIMTLPFAFQILEGYEPAARPPPGPPLLELLGSDVAILVACGIVGFLCARALRIPAAGLVGPMALSAIAHLSGWTAAKPPFELIAAAQVVVGSAIGARFAGVSLALIRRALFYSLGGTAILVAVTLVFAFTLTLVTGIRPDALVLAFSPGGLAEMSLIALALSMDAAFVATHHIIRIFLIVVMAPMAFRLLNPNLKVTEKSGL</sequence>
<dbReference type="AlphaFoldDB" id="A0A839SW29"/>
<feature type="transmembrane region" description="Helical" evidence="1">
    <location>
        <begin position="156"/>
        <end position="173"/>
    </location>
</feature>
<feature type="transmembrane region" description="Helical" evidence="1">
    <location>
        <begin position="193"/>
        <end position="210"/>
    </location>
</feature>
<accession>A0A839SW29</accession>
<proteinExistence type="predicted"/>
<dbReference type="PANTHER" id="PTHR38457">
    <property type="entry name" value="REGULATOR ABRB-RELATED"/>
    <property type="match status" value="1"/>
</dbReference>
<dbReference type="Pfam" id="PF05145">
    <property type="entry name" value="AbrB"/>
    <property type="match status" value="1"/>
</dbReference>
<reference evidence="2 3" key="1">
    <citation type="submission" date="2020-08" db="EMBL/GenBank/DDBJ databases">
        <title>Genomic Encyclopedia of Type Strains, Phase III (KMG-III): the genomes of soil and plant-associated and newly described type strains.</title>
        <authorList>
            <person name="Whitman W."/>
        </authorList>
    </citation>
    <scope>NUCLEOTIDE SEQUENCE [LARGE SCALE GENOMIC DNA]</scope>
    <source>
        <strain evidence="2 3">CECT 8803</strain>
    </source>
</reference>
<feature type="transmembrane region" description="Helical" evidence="1">
    <location>
        <begin position="217"/>
        <end position="235"/>
    </location>
</feature>
<dbReference type="InterPro" id="IPR007820">
    <property type="entry name" value="AbrB_fam"/>
</dbReference>
<evidence type="ECO:0000313" key="2">
    <source>
        <dbReference type="EMBL" id="MBB3065153.1"/>
    </source>
</evidence>
<dbReference type="PIRSF" id="PIRSF038991">
    <property type="entry name" value="Protein_AbrB"/>
    <property type="match status" value="1"/>
</dbReference>
<keyword evidence="1" id="KW-0472">Membrane</keyword>
<dbReference type="PANTHER" id="PTHR38457:SF1">
    <property type="entry name" value="REGULATOR ABRB-RELATED"/>
    <property type="match status" value="1"/>
</dbReference>
<keyword evidence="1" id="KW-0812">Transmembrane</keyword>
<feature type="transmembrane region" description="Helical" evidence="1">
    <location>
        <begin position="332"/>
        <end position="349"/>
    </location>
</feature>
<dbReference type="EMBL" id="JACHXA010000003">
    <property type="protein sequence ID" value="MBB3065153.1"/>
    <property type="molecule type" value="Genomic_DNA"/>
</dbReference>
<comment type="caution">
    <text evidence="2">The sequence shown here is derived from an EMBL/GenBank/DDBJ whole genome shotgun (WGS) entry which is preliminary data.</text>
</comment>
<evidence type="ECO:0000256" key="1">
    <source>
        <dbReference type="SAM" id="Phobius"/>
    </source>
</evidence>
<evidence type="ECO:0000313" key="3">
    <source>
        <dbReference type="Proteomes" id="UP000581135"/>
    </source>
</evidence>
<keyword evidence="3" id="KW-1185">Reference proteome</keyword>
<dbReference type="GO" id="GO:0010468">
    <property type="term" value="P:regulation of gene expression"/>
    <property type="evidence" value="ECO:0007669"/>
    <property type="project" value="InterPro"/>
</dbReference>
<name>A0A839SW29_9PROT</name>
<keyword evidence="1" id="KW-1133">Transmembrane helix</keyword>
<dbReference type="Proteomes" id="UP000581135">
    <property type="component" value="Unassembled WGS sequence"/>
</dbReference>
<feature type="transmembrane region" description="Helical" evidence="1">
    <location>
        <begin position="89"/>
        <end position="111"/>
    </location>
</feature>
<feature type="transmembrane region" description="Helical" evidence="1">
    <location>
        <begin position="36"/>
        <end position="58"/>
    </location>
</feature>
<feature type="transmembrane region" description="Helical" evidence="1">
    <location>
        <begin position="12"/>
        <end position="30"/>
    </location>
</feature>
<feature type="transmembrane region" description="Helical" evidence="1">
    <location>
        <begin position="277"/>
        <end position="296"/>
    </location>
</feature>
<dbReference type="InterPro" id="IPR017516">
    <property type="entry name" value="AbrB_dup"/>
</dbReference>
<dbReference type="RefSeq" id="WP_221205772.1">
    <property type="nucleotide sequence ID" value="NZ_JACHXA010000003.1"/>
</dbReference>
<gene>
    <name evidence="2" type="ORF">FHR98_001432</name>
</gene>
<feature type="transmembrane region" description="Helical" evidence="1">
    <location>
        <begin position="65"/>
        <end position="83"/>
    </location>
</feature>
<dbReference type="GO" id="GO:0016020">
    <property type="term" value="C:membrane"/>
    <property type="evidence" value="ECO:0007669"/>
    <property type="project" value="InterPro"/>
</dbReference>
<dbReference type="NCBIfam" id="TIGR03082">
    <property type="entry name" value="Gneg_AbrB_dup"/>
    <property type="match status" value="2"/>
</dbReference>
<organism evidence="2 3">
    <name type="scientific">Limibacillus halophilus</name>
    <dbReference type="NCBI Taxonomy" id="1579333"/>
    <lineage>
        <taxon>Bacteria</taxon>
        <taxon>Pseudomonadati</taxon>
        <taxon>Pseudomonadota</taxon>
        <taxon>Alphaproteobacteria</taxon>
        <taxon>Rhodospirillales</taxon>
        <taxon>Rhodovibrionaceae</taxon>
        <taxon>Limibacillus</taxon>
    </lineage>
</organism>